<feature type="region of interest" description="Disordered" evidence="1">
    <location>
        <begin position="27"/>
        <end position="47"/>
    </location>
</feature>
<evidence type="ECO:0000313" key="2">
    <source>
        <dbReference type="EMBL" id="CAD7269936.1"/>
    </source>
</evidence>
<accession>A0A7R9BC12</accession>
<gene>
    <name evidence="2" type="ORF">TSIB3V08_LOCUS13936</name>
</gene>
<protein>
    <submittedName>
        <fullName evidence="2">Uncharacterized protein</fullName>
    </submittedName>
</protein>
<name>A0A7R9BC12_TIMSH</name>
<dbReference type="AlphaFoldDB" id="A0A7R9BC12"/>
<dbReference type="EMBL" id="OC042579">
    <property type="protein sequence ID" value="CAD7269936.1"/>
    <property type="molecule type" value="Genomic_DNA"/>
</dbReference>
<reference evidence="2" key="1">
    <citation type="submission" date="2020-11" db="EMBL/GenBank/DDBJ databases">
        <authorList>
            <person name="Tran Van P."/>
        </authorList>
    </citation>
    <scope>NUCLEOTIDE SEQUENCE</scope>
</reference>
<sequence>MAEPMGHPDWLVSIYTGGWPPELDWRSKTTSGHRQGRHHSLPRSVRGVFAARRADARPGPHRPHLSVRHLAGECGLLGPIALHVLPHVLRLCEPRVRCPNTAAHSQLEA</sequence>
<proteinExistence type="predicted"/>
<evidence type="ECO:0000256" key="1">
    <source>
        <dbReference type="SAM" id="MobiDB-lite"/>
    </source>
</evidence>
<organism evidence="2">
    <name type="scientific">Timema shepardi</name>
    <name type="common">Walking stick</name>
    <dbReference type="NCBI Taxonomy" id="629360"/>
    <lineage>
        <taxon>Eukaryota</taxon>
        <taxon>Metazoa</taxon>
        <taxon>Ecdysozoa</taxon>
        <taxon>Arthropoda</taxon>
        <taxon>Hexapoda</taxon>
        <taxon>Insecta</taxon>
        <taxon>Pterygota</taxon>
        <taxon>Neoptera</taxon>
        <taxon>Polyneoptera</taxon>
        <taxon>Phasmatodea</taxon>
        <taxon>Timematodea</taxon>
        <taxon>Timematoidea</taxon>
        <taxon>Timematidae</taxon>
        <taxon>Timema</taxon>
    </lineage>
</organism>